<dbReference type="Proteomes" id="UP000035880">
    <property type="component" value="Chromosome 2R"/>
</dbReference>
<reference evidence="2" key="1">
    <citation type="journal article" date="2013" name="Genome Res.">
        <title>A second-generation assembly of the Drosophila simulans genome provides new insights into patterns of lineage-specific divergence.</title>
        <authorList>
            <person name="Hu T.T."/>
            <person name="Eisen M.B."/>
            <person name="Thornton K.R."/>
            <person name="Andolfatto P."/>
        </authorList>
    </citation>
    <scope>NUCLEOTIDE SEQUENCE [LARGE SCALE GENOMIC DNA]</scope>
    <source>
        <strain evidence="2">W501</strain>
    </source>
</reference>
<dbReference type="Bgee" id="FBgn0196899">
    <property type="expression patterns" value="Expressed in embryo and 3 other cell types or tissues"/>
</dbReference>
<dbReference type="EMBL" id="CM002911">
    <property type="protein sequence ID" value="KMY94010.1"/>
    <property type="molecule type" value="Genomic_DNA"/>
</dbReference>
<sequence>MLLQRVWLPHFNNHLRQYAKKSRVHIKPAMAVSMRMVHQEILHYVNPFARINVKSDVFLRIQPADVHQYTSGDVFIAQLVGGQVKNSNVSLDVKVTDEDKVVNVVVKQLAEQPSKLECHLQIPVRSDVSVDAKGSVRVEGIQSELLQVKAKEGILTKNIKATHINLYSENGNINCQGTLLGKITQIESHNGNIAMDKLQGDSLNCSTKAGSIVTDCCYVEKSKFQTQTGRLELKNVHKSIQVHVHQSSDLNMTGVHGNLQITTKGGNLNVQLSELVGNNKIDAENLLEEAIIHISQAIEQNLHIEVTAPEVKLENELEHVAHALNESKNKFVLSNPNTNRLEVSSTGDKGVRLGKQSWSDMMRNKLKATGTLDDLP</sequence>
<protein>
    <recommendedName>
        <fullName evidence="1">DUF4097 domain-containing protein</fullName>
    </recommendedName>
</protein>
<dbReference type="OrthoDB" id="5984441at2759"/>
<dbReference type="PANTHER" id="PTHR34094">
    <property type="match status" value="1"/>
</dbReference>
<dbReference type="AlphaFoldDB" id="A0A0J9U2S3"/>
<evidence type="ECO:0000259" key="1">
    <source>
        <dbReference type="Pfam" id="PF13349"/>
    </source>
</evidence>
<evidence type="ECO:0000313" key="2">
    <source>
        <dbReference type="EMBL" id="KMY94010.1"/>
    </source>
</evidence>
<feature type="domain" description="DUF4097" evidence="1">
    <location>
        <begin position="185"/>
        <end position="284"/>
    </location>
</feature>
<organism evidence="2">
    <name type="scientific">Drosophila simulans</name>
    <name type="common">Fruit fly</name>
    <dbReference type="NCBI Taxonomy" id="7240"/>
    <lineage>
        <taxon>Eukaryota</taxon>
        <taxon>Metazoa</taxon>
        <taxon>Ecdysozoa</taxon>
        <taxon>Arthropoda</taxon>
        <taxon>Hexapoda</taxon>
        <taxon>Insecta</taxon>
        <taxon>Pterygota</taxon>
        <taxon>Neoptera</taxon>
        <taxon>Endopterygota</taxon>
        <taxon>Diptera</taxon>
        <taxon>Brachycera</taxon>
        <taxon>Muscomorpha</taxon>
        <taxon>Ephydroidea</taxon>
        <taxon>Drosophilidae</taxon>
        <taxon>Drosophila</taxon>
        <taxon>Sophophora</taxon>
    </lineage>
</organism>
<reference evidence="2" key="2">
    <citation type="submission" date="2014-06" db="EMBL/GenBank/DDBJ databases">
        <authorList>
            <person name="Hu T."/>
            <person name="Eisen M.B."/>
            <person name="Thornton K.R."/>
            <person name="Andolfatto P."/>
        </authorList>
    </citation>
    <scope>NUCLEOTIDE SEQUENCE</scope>
    <source>
        <strain evidence="2">W501</strain>
    </source>
</reference>
<dbReference type="PANTHER" id="PTHR34094:SF1">
    <property type="entry name" value="PROTEIN FAM185A"/>
    <property type="match status" value="1"/>
</dbReference>
<dbReference type="InterPro" id="IPR025164">
    <property type="entry name" value="Toastrack_DUF4097"/>
</dbReference>
<proteinExistence type="predicted"/>
<reference evidence="2" key="3">
    <citation type="submission" date="2015-04" db="EMBL/GenBank/DDBJ databases">
        <authorList>
            <consortium name="FlyBase"/>
        </authorList>
    </citation>
    <scope>NUCLEOTIDE SEQUENCE</scope>
    <source>
        <strain evidence="2">W501</strain>
    </source>
</reference>
<dbReference type="KEGG" id="dsi:Dsimw501_GD25613"/>
<gene>
    <name evidence="2" type="primary">Dsim\GD25613</name>
    <name evidence="2" type="ORF">Dsimw501_GD25613</name>
</gene>
<name>A0A0J9U2S3_DROSI</name>
<dbReference type="Pfam" id="PF13349">
    <property type="entry name" value="DUF4097"/>
    <property type="match status" value="1"/>
</dbReference>
<accession>A0A0J9U2S3</accession>